<evidence type="ECO:0000256" key="1">
    <source>
        <dbReference type="ARBA" id="ARBA00022679"/>
    </source>
</evidence>
<dbReference type="VEuPathDB" id="MicrosporidiaDB:AEWD_081590"/>
<dbReference type="InterPro" id="IPR050339">
    <property type="entry name" value="CC_SR_Kinase"/>
</dbReference>
<dbReference type="InterPro" id="IPR008271">
    <property type="entry name" value="Ser/Thr_kinase_AS"/>
</dbReference>
<organism evidence="7">
    <name type="scientific">Encephalitozoon cuniculi</name>
    <name type="common">Microsporidian parasite</name>
    <dbReference type="NCBI Taxonomy" id="6035"/>
    <lineage>
        <taxon>Eukaryota</taxon>
        <taxon>Fungi</taxon>
        <taxon>Fungi incertae sedis</taxon>
        <taxon>Microsporidia</taxon>
        <taxon>Unikaryonidae</taxon>
        <taxon>Encephalitozoon</taxon>
    </lineage>
</organism>
<protein>
    <submittedName>
        <fullName evidence="7">Ser/thr protein kinase</fullName>
    </submittedName>
</protein>
<evidence type="ECO:0000313" key="7">
    <source>
        <dbReference type="EMBL" id="AGE95069.1"/>
    </source>
</evidence>
<dbReference type="PROSITE" id="PS50011">
    <property type="entry name" value="PROTEIN_KINASE_DOM"/>
    <property type="match status" value="1"/>
</dbReference>
<dbReference type="Gene3D" id="1.10.510.10">
    <property type="entry name" value="Transferase(Phosphotransferase) domain 1"/>
    <property type="match status" value="1"/>
</dbReference>
<dbReference type="Pfam" id="PF00069">
    <property type="entry name" value="Pkinase"/>
    <property type="match status" value="1"/>
</dbReference>
<dbReference type="InterPro" id="IPR011009">
    <property type="entry name" value="Kinase-like_dom_sf"/>
</dbReference>
<dbReference type="GO" id="GO:0004672">
    <property type="term" value="F:protein kinase activity"/>
    <property type="evidence" value="ECO:0007669"/>
    <property type="project" value="InterPro"/>
</dbReference>
<keyword evidence="1" id="KW-0808">Transferase</keyword>
<dbReference type="GO" id="GO:0005634">
    <property type="term" value="C:nucleus"/>
    <property type="evidence" value="ECO:0007669"/>
    <property type="project" value="TreeGrafter"/>
</dbReference>
<dbReference type="InterPro" id="IPR000719">
    <property type="entry name" value="Prot_kinase_dom"/>
</dbReference>
<dbReference type="AlphaFoldDB" id="M1JI50"/>
<evidence type="ECO:0000256" key="3">
    <source>
        <dbReference type="ARBA" id="ARBA00022777"/>
    </source>
</evidence>
<reference evidence="7" key="1">
    <citation type="journal article" date="2013" name="Eukaryot. Cell">
        <title>Extremely Reduced Levels of Heterozygosity in the Vertebrate Pathogen Encephalitozoon cuniculi.</title>
        <authorList>
            <person name="Selman M."/>
            <person name="Sak B."/>
            <person name="Kvac M."/>
            <person name="Farinelli L."/>
            <person name="Weiss L.M."/>
            <person name="Corradi N."/>
        </authorList>
    </citation>
    <scope>NUCLEOTIDE SEQUENCE</scope>
</reference>
<keyword evidence="2" id="KW-0547">Nucleotide-binding</keyword>
<dbReference type="OMA" id="TWHQLRN"/>
<dbReference type="GO" id="GO:0005524">
    <property type="term" value="F:ATP binding"/>
    <property type="evidence" value="ECO:0007669"/>
    <property type="project" value="UniProtKB-KW"/>
</dbReference>
<dbReference type="SMART" id="SM00220">
    <property type="entry name" value="S_TKc"/>
    <property type="match status" value="1"/>
</dbReference>
<accession>M1JI50</accession>
<proteinExistence type="inferred from homology"/>
<dbReference type="GO" id="GO:0005737">
    <property type="term" value="C:cytoplasm"/>
    <property type="evidence" value="ECO:0007669"/>
    <property type="project" value="TreeGrafter"/>
</dbReference>
<sequence>MSHLKKMYVLKREREEAMFSSPKTPSKKIPYKDMVVPSMPFATDARDSSLINEDPASSDVFACTDKDPILCGDRSKMCDFVCKTGEGAFYEVFVNRKGVVGETGSVPEEPVALYKSRELCAYDVDYTVVKKSKKRISGELDRKSRIREIEMLKKIDSEYVVKYYDFWESRGYLFIELEYCNIGTLRDYIHEVYFLKKSKFSPEITRKMMYELASGLEAIHSCNIVHLDLKPENILMKSIISREKCPGRCQCMFPTDPGSFVFKISDFNISRYEGEDIDDDGDKRYMAPEVLQDICTKASDIYSLGLIYLEVIAEIILPKSGDSWMRLRRNDFRGVKLDRVCKLMLDMNYRRRLSAREIVNMFT</sequence>
<dbReference type="SUPFAM" id="SSF56112">
    <property type="entry name" value="Protein kinase-like (PK-like)"/>
    <property type="match status" value="1"/>
</dbReference>
<evidence type="ECO:0000256" key="4">
    <source>
        <dbReference type="ARBA" id="ARBA00022840"/>
    </source>
</evidence>
<keyword evidence="3 7" id="KW-0418">Kinase</keyword>
<gene>
    <name evidence="7" type="ORF">ECU08_1620</name>
</gene>
<dbReference type="VEuPathDB" id="MicrosporidiaDB:ECU08_1620"/>
<dbReference type="PANTHER" id="PTHR11042:SF190">
    <property type="entry name" value="MITOSIS INHIBITOR PROTEIN KINASE MIK1"/>
    <property type="match status" value="1"/>
</dbReference>
<keyword evidence="4" id="KW-0067">ATP-binding</keyword>
<dbReference type="EMBL" id="KC513605">
    <property type="protein sequence ID" value="AGE95069.1"/>
    <property type="molecule type" value="Genomic_DNA"/>
</dbReference>
<dbReference type="VEuPathDB" id="MicrosporidiaDB:M970_081640"/>
<dbReference type="VEuPathDB" id="MicrosporidiaDB:AEWR_081640"/>
<evidence type="ECO:0000256" key="2">
    <source>
        <dbReference type="ARBA" id="ARBA00022741"/>
    </source>
</evidence>
<name>M1JI50_ENCCN</name>
<dbReference type="PROSITE" id="PS00108">
    <property type="entry name" value="PROTEIN_KINASE_ST"/>
    <property type="match status" value="1"/>
</dbReference>
<dbReference type="Gene3D" id="3.30.200.20">
    <property type="entry name" value="Phosphorylase Kinase, domain 1"/>
    <property type="match status" value="1"/>
</dbReference>
<dbReference type="VEuPathDB" id="MicrosporidiaDB:AEWQ_081630"/>
<evidence type="ECO:0000259" key="6">
    <source>
        <dbReference type="PROSITE" id="PS50011"/>
    </source>
</evidence>
<evidence type="ECO:0000256" key="5">
    <source>
        <dbReference type="ARBA" id="ARBA00037982"/>
    </source>
</evidence>
<comment type="similarity">
    <text evidence="5">Belongs to the protein kinase superfamily. Ser/Thr protein kinase family. GCN2 subfamily.</text>
</comment>
<dbReference type="PANTHER" id="PTHR11042">
    <property type="entry name" value="EUKARYOTIC TRANSLATION INITIATION FACTOR 2-ALPHA KINASE EIF2-ALPHA KINASE -RELATED"/>
    <property type="match status" value="1"/>
</dbReference>
<feature type="domain" description="Protein kinase" evidence="6">
    <location>
        <begin position="78"/>
        <end position="363"/>
    </location>
</feature>